<reference evidence="1" key="2">
    <citation type="journal article" date="2020" name="Nat. Commun.">
        <title>Large-scale genome sequencing of mycorrhizal fungi provides insights into the early evolution of symbiotic traits.</title>
        <authorList>
            <person name="Miyauchi S."/>
            <person name="Kiss E."/>
            <person name="Kuo A."/>
            <person name="Drula E."/>
            <person name="Kohler A."/>
            <person name="Sanchez-Garcia M."/>
            <person name="Morin E."/>
            <person name="Andreopoulos B."/>
            <person name="Barry K.W."/>
            <person name="Bonito G."/>
            <person name="Buee M."/>
            <person name="Carver A."/>
            <person name="Chen C."/>
            <person name="Cichocki N."/>
            <person name="Clum A."/>
            <person name="Culley D."/>
            <person name="Crous P.W."/>
            <person name="Fauchery L."/>
            <person name="Girlanda M."/>
            <person name="Hayes R.D."/>
            <person name="Keri Z."/>
            <person name="LaButti K."/>
            <person name="Lipzen A."/>
            <person name="Lombard V."/>
            <person name="Magnuson J."/>
            <person name="Maillard F."/>
            <person name="Murat C."/>
            <person name="Nolan M."/>
            <person name="Ohm R.A."/>
            <person name="Pangilinan J."/>
            <person name="Pereira M.F."/>
            <person name="Perotto S."/>
            <person name="Peter M."/>
            <person name="Pfister S."/>
            <person name="Riley R."/>
            <person name="Sitrit Y."/>
            <person name="Stielow J.B."/>
            <person name="Szollosi G."/>
            <person name="Zifcakova L."/>
            <person name="Stursova M."/>
            <person name="Spatafora J.W."/>
            <person name="Tedersoo L."/>
            <person name="Vaario L.M."/>
            <person name="Yamada A."/>
            <person name="Yan M."/>
            <person name="Wang P."/>
            <person name="Xu J."/>
            <person name="Bruns T."/>
            <person name="Baldrian P."/>
            <person name="Vilgalys R."/>
            <person name="Dunand C."/>
            <person name="Henrissat B."/>
            <person name="Grigoriev I.V."/>
            <person name="Hibbett D."/>
            <person name="Nagy L.G."/>
            <person name="Martin F.M."/>
        </authorList>
    </citation>
    <scope>NUCLEOTIDE SEQUENCE</scope>
    <source>
        <strain evidence="1">BED1</strain>
    </source>
</reference>
<dbReference type="AlphaFoldDB" id="A0AAD4BG53"/>
<organism evidence="1 2">
    <name type="scientific">Boletus edulis BED1</name>
    <dbReference type="NCBI Taxonomy" id="1328754"/>
    <lineage>
        <taxon>Eukaryota</taxon>
        <taxon>Fungi</taxon>
        <taxon>Dikarya</taxon>
        <taxon>Basidiomycota</taxon>
        <taxon>Agaricomycotina</taxon>
        <taxon>Agaricomycetes</taxon>
        <taxon>Agaricomycetidae</taxon>
        <taxon>Boletales</taxon>
        <taxon>Boletineae</taxon>
        <taxon>Boletaceae</taxon>
        <taxon>Boletoideae</taxon>
        <taxon>Boletus</taxon>
    </lineage>
</organism>
<name>A0AAD4BG53_BOLED</name>
<dbReference type="EMBL" id="WHUW01000087">
    <property type="protein sequence ID" value="KAF8426466.1"/>
    <property type="molecule type" value="Genomic_DNA"/>
</dbReference>
<dbReference type="Proteomes" id="UP001194468">
    <property type="component" value="Unassembled WGS sequence"/>
</dbReference>
<keyword evidence="2" id="KW-1185">Reference proteome</keyword>
<feature type="non-terminal residue" evidence="1">
    <location>
        <position position="50"/>
    </location>
</feature>
<evidence type="ECO:0000313" key="1">
    <source>
        <dbReference type="EMBL" id="KAF8426466.1"/>
    </source>
</evidence>
<evidence type="ECO:0000313" key="2">
    <source>
        <dbReference type="Proteomes" id="UP001194468"/>
    </source>
</evidence>
<comment type="caution">
    <text evidence="1">The sequence shown here is derived from an EMBL/GenBank/DDBJ whole genome shotgun (WGS) entry which is preliminary data.</text>
</comment>
<proteinExistence type="predicted"/>
<accession>A0AAD4BG53</accession>
<sequence>MDTARLPAYRSSYLLRFHPYPRVKPSARERIAVGCLLFLSLGNAHRKAAL</sequence>
<protein>
    <submittedName>
        <fullName evidence="1">Uncharacterized protein</fullName>
    </submittedName>
</protein>
<reference evidence="1" key="1">
    <citation type="submission" date="2019-10" db="EMBL/GenBank/DDBJ databases">
        <authorList>
            <consortium name="DOE Joint Genome Institute"/>
            <person name="Kuo A."/>
            <person name="Miyauchi S."/>
            <person name="Kiss E."/>
            <person name="Drula E."/>
            <person name="Kohler A."/>
            <person name="Sanchez-Garcia M."/>
            <person name="Andreopoulos B."/>
            <person name="Barry K.W."/>
            <person name="Bonito G."/>
            <person name="Buee M."/>
            <person name="Carver A."/>
            <person name="Chen C."/>
            <person name="Cichocki N."/>
            <person name="Clum A."/>
            <person name="Culley D."/>
            <person name="Crous P.W."/>
            <person name="Fauchery L."/>
            <person name="Girlanda M."/>
            <person name="Hayes R."/>
            <person name="Keri Z."/>
            <person name="LaButti K."/>
            <person name="Lipzen A."/>
            <person name="Lombard V."/>
            <person name="Magnuson J."/>
            <person name="Maillard F."/>
            <person name="Morin E."/>
            <person name="Murat C."/>
            <person name="Nolan M."/>
            <person name="Ohm R."/>
            <person name="Pangilinan J."/>
            <person name="Pereira M."/>
            <person name="Perotto S."/>
            <person name="Peter M."/>
            <person name="Riley R."/>
            <person name="Sitrit Y."/>
            <person name="Stielow B."/>
            <person name="Szollosi G."/>
            <person name="Zifcakova L."/>
            <person name="Stursova M."/>
            <person name="Spatafora J.W."/>
            <person name="Tedersoo L."/>
            <person name="Vaario L.-M."/>
            <person name="Yamada A."/>
            <person name="Yan M."/>
            <person name="Wang P."/>
            <person name="Xu J."/>
            <person name="Bruns T."/>
            <person name="Baldrian P."/>
            <person name="Vilgalys R."/>
            <person name="Henrissat B."/>
            <person name="Grigoriev I.V."/>
            <person name="Hibbett D."/>
            <person name="Nagy L.G."/>
            <person name="Martin F.M."/>
        </authorList>
    </citation>
    <scope>NUCLEOTIDE SEQUENCE</scope>
    <source>
        <strain evidence="1">BED1</strain>
    </source>
</reference>
<gene>
    <name evidence="1" type="ORF">L210DRAFT_3566142</name>
</gene>